<dbReference type="PANTHER" id="PTHR23088:SF27">
    <property type="entry name" value="DEAMINATED GLUTATHIONE AMIDASE"/>
    <property type="match status" value="1"/>
</dbReference>
<dbReference type="EMBL" id="CP035485">
    <property type="protein sequence ID" value="QDI92698.1"/>
    <property type="molecule type" value="Genomic_DNA"/>
</dbReference>
<name>A0A514LLG6_9BACI</name>
<sequence length="258" mass="28287">MRSLTVAAVQMNCIPGNKSQNIAIAEGLIKHAADAGAELIVLPELFTTGYHVENEDLSLAETVPGETTNRLAEISVRHNVALVGGMIEAGSLSGLLYNAAIVIENGKVKNNYQKRYLWQEEQLRFGKGKPTENPFPVKHAPCGIQICYEIGFPELTRGWAHQGAELLLAPSAFSEKRVRVWDIATRSRALENGMFVVAANRTGADAHSFAGRSRIVSPQGELLKEASPDQNETIVATIDFNEVAKQRHSLPYLRDLEQ</sequence>
<reference evidence="4" key="1">
    <citation type="submission" date="2019-01" db="EMBL/GenBank/DDBJ databases">
        <title>Genomic analysis of Salicibibacter sp. NKC3-5.</title>
        <authorList>
            <person name="Oh Y.J."/>
        </authorList>
    </citation>
    <scope>NUCLEOTIDE SEQUENCE [LARGE SCALE GENOMIC DNA]</scope>
    <source>
        <strain evidence="4">NKC3-5</strain>
    </source>
</reference>
<keyword evidence="4" id="KW-1185">Reference proteome</keyword>
<dbReference type="GO" id="GO:0016787">
    <property type="term" value="F:hydrolase activity"/>
    <property type="evidence" value="ECO:0007669"/>
    <property type="project" value="UniProtKB-KW"/>
</dbReference>
<dbReference type="InterPro" id="IPR003010">
    <property type="entry name" value="C-N_Hydrolase"/>
</dbReference>
<dbReference type="KEGG" id="sale:EPH95_17155"/>
<protein>
    <submittedName>
        <fullName evidence="3">Carbon-nitrogen hydrolase family protein</fullName>
    </submittedName>
</protein>
<dbReference type="CDD" id="cd07197">
    <property type="entry name" value="nitrilase"/>
    <property type="match status" value="1"/>
</dbReference>
<dbReference type="Proteomes" id="UP000319756">
    <property type="component" value="Chromosome"/>
</dbReference>
<dbReference type="RefSeq" id="WP_142091197.1">
    <property type="nucleotide sequence ID" value="NZ_CP035485.1"/>
</dbReference>
<dbReference type="AlphaFoldDB" id="A0A514LLG6"/>
<organism evidence="3 4">
    <name type="scientific">Salicibibacter halophilus</name>
    <dbReference type="NCBI Taxonomy" id="2502791"/>
    <lineage>
        <taxon>Bacteria</taxon>
        <taxon>Bacillati</taxon>
        <taxon>Bacillota</taxon>
        <taxon>Bacilli</taxon>
        <taxon>Bacillales</taxon>
        <taxon>Bacillaceae</taxon>
        <taxon>Salicibibacter</taxon>
    </lineage>
</organism>
<evidence type="ECO:0000313" key="3">
    <source>
        <dbReference type="EMBL" id="QDI92698.1"/>
    </source>
</evidence>
<evidence type="ECO:0000259" key="2">
    <source>
        <dbReference type="PROSITE" id="PS50263"/>
    </source>
</evidence>
<dbReference type="Pfam" id="PF00795">
    <property type="entry name" value="CN_hydrolase"/>
    <property type="match status" value="1"/>
</dbReference>
<proteinExistence type="inferred from homology"/>
<dbReference type="SUPFAM" id="SSF56317">
    <property type="entry name" value="Carbon-nitrogen hydrolase"/>
    <property type="match status" value="1"/>
</dbReference>
<feature type="domain" description="CN hydrolase" evidence="2">
    <location>
        <begin position="4"/>
        <end position="240"/>
    </location>
</feature>
<gene>
    <name evidence="3" type="ORF">EPH95_17155</name>
</gene>
<accession>A0A514LLG6</accession>
<dbReference type="InterPro" id="IPR036526">
    <property type="entry name" value="C-N_Hydrolase_sf"/>
</dbReference>
<dbReference type="Gene3D" id="3.60.110.10">
    <property type="entry name" value="Carbon-nitrogen hydrolase"/>
    <property type="match status" value="1"/>
</dbReference>
<evidence type="ECO:0000256" key="1">
    <source>
        <dbReference type="ARBA" id="ARBA00010613"/>
    </source>
</evidence>
<evidence type="ECO:0000313" key="4">
    <source>
        <dbReference type="Proteomes" id="UP000319756"/>
    </source>
</evidence>
<keyword evidence="3" id="KW-0378">Hydrolase</keyword>
<dbReference type="PANTHER" id="PTHR23088">
    <property type="entry name" value="NITRILASE-RELATED"/>
    <property type="match status" value="1"/>
</dbReference>
<dbReference type="PROSITE" id="PS50263">
    <property type="entry name" value="CN_HYDROLASE"/>
    <property type="match status" value="1"/>
</dbReference>
<dbReference type="OrthoDB" id="9811121at2"/>
<comment type="similarity">
    <text evidence="1">Belongs to the carbon-nitrogen hydrolase superfamily. NIT1/NIT2 family.</text>
</comment>